<dbReference type="SUPFAM" id="SSF53067">
    <property type="entry name" value="Actin-like ATPase domain"/>
    <property type="match status" value="1"/>
</dbReference>
<dbReference type="PANTHER" id="PTHR40278">
    <property type="entry name" value="DNA UTILIZATION PROTEIN HOFN"/>
    <property type="match status" value="1"/>
</dbReference>
<protein>
    <submittedName>
        <fullName evidence="1">Fimbrial assembly family protein</fullName>
    </submittedName>
</protein>
<dbReference type="Gene3D" id="3.30.420.40">
    <property type="match status" value="1"/>
</dbReference>
<dbReference type="RefSeq" id="WP_013216106.1">
    <property type="nucleotide sequence ID" value="NC_014313.1"/>
</dbReference>
<gene>
    <name evidence="1" type="ordered locus">Hden_2148</name>
</gene>
<dbReference type="eggNOG" id="COG3166">
    <property type="taxonomic scope" value="Bacteria"/>
</dbReference>
<dbReference type="PANTHER" id="PTHR40278:SF1">
    <property type="entry name" value="DNA UTILIZATION PROTEIN HOFN"/>
    <property type="match status" value="1"/>
</dbReference>
<name>D8JQJ3_HYPDA</name>
<dbReference type="Proteomes" id="UP000002033">
    <property type="component" value="Chromosome"/>
</dbReference>
<dbReference type="KEGG" id="hdn:Hden_2148"/>
<dbReference type="OrthoDB" id="8196557at2"/>
<dbReference type="HOGENOM" id="CLU_768978_0_0_5"/>
<reference evidence="2" key="1">
    <citation type="journal article" date="2011" name="J. Bacteriol.">
        <title>Genome sequences of eight morphologically diverse alphaproteobacteria.</title>
        <authorList>
            <consortium name="US DOE Joint Genome Institute"/>
            <person name="Brown P.J."/>
            <person name="Kysela D.T."/>
            <person name="Buechlein A."/>
            <person name="Hemmerich C."/>
            <person name="Brun Y.V."/>
        </authorList>
    </citation>
    <scope>NUCLEOTIDE SEQUENCE [LARGE SCALE GENOMIC DNA]</scope>
    <source>
        <strain evidence="2">ATCC 51888 / DSM 1869 / NCIB 11706 / TK 0415</strain>
    </source>
</reference>
<proteinExistence type="predicted"/>
<dbReference type="InterPro" id="IPR043129">
    <property type="entry name" value="ATPase_NBD"/>
</dbReference>
<organism evidence="1 2">
    <name type="scientific">Hyphomicrobium denitrificans (strain ATCC 51888 / DSM 1869 / NCIMB 11706 / TK 0415)</name>
    <dbReference type="NCBI Taxonomy" id="582899"/>
    <lineage>
        <taxon>Bacteria</taxon>
        <taxon>Pseudomonadati</taxon>
        <taxon>Pseudomonadota</taxon>
        <taxon>Alphaproteobacteria</taxon>
        <taxon>Hyphomicrobiales</taxon>
        <taxon>Hyphomicrobiaceae</taxon>
        <taxon>Hyphomicrobium</taxon>
    </lineage>
</organism>
<keyword evidence="2" id="KW-1185">Reference proteome</keyword>
<dbReference type="EMBL" id="CP002083">
    <property type="protein sequence ID" value="ADJ23947.1"/>
    <property type="molecule type" value="Genomic_DNA"/>
</dbReference>
<dbReference type="Gene3D" id="3.30.1490.300">
    <property type="match status" value="1"/>
</dbReference>
<dbReference type="AlphaFoldDB" id="D8JQJ3"/>
<accession>D8JQJ3</accession>
<dbReference type="STRING" id="582899.Hden_2148"/>
<dbReference type="InterPro" id="IPR052534">
    <property type="entry name" value="Extracell_DNA_Util/SecSys_Comp"/>
</dbReference>
<evidence type="ECO:0000313" key="1">
    <source>
        <dbReference type="EMBL" id="ADJ23947.1"/>
    </source>
</evidence>
<dbReference type="Pfam" id="PF05137">
    <property type="entry name" value="PilN"/>
    <property type="match status" value="1"/>
</dbReference>
<dbReference type="InterPro" id="IPR007813">
    <property type="entry name" value="PilN"/>
</dbReference>
<evidence type="ECO:0000313" key="2">
    <source>
        <dbReference type="Proteomes" id="UP000002033"/>
    </source>
</evidence>
<sequence length="364" mass="40484">MAQSADRFGRIHRFYAWWIYELSSVLTRKQAKERPWRTMLYQSADGLRIIANSDGRIKEIAMLAHDAGSDAIADARRSVIGKRDTNQILLRLAPSQVVRRTLRVPRAAADLLSSVVENKVETIVAWPVENTYFGYRVVADDPASSDQIDTEIIATTKTLVDSALQRAQELGLSPRAVDFAEAPEDASQVEILKLEQDPVTRTAARVKVALAGLVICSLLAGGFGLYRLWDLQTQFDELDGKIAAVMSKVDDIKKLNDENTKIKDQRERLAKMKLDNRPAMELIEALSRALPDTAYLDEFEIHDGEARMVGKSADPTGLIGELESTPEFEDVRFAAPTTREDGQKLGTFSIVGKIQAEGTPEKRQ</sequence>